<feature type="transmembrane region" description="Helical" evidence="1">
    <location>
        <begin position="285"/>
        <end position="308"/>
    </location>
</feature>
<feature type="transmembrane region" description="Helical" evidence="1">
    <location>
        <begin position="328"/>
        <end position="352"/>
    </location>
</feature>
<keyword evidence="1" id="KW-1133">Transmembrane helix</keyword>
<dbReference type="Proteomes" id="UP001628179">
    <property type="component" value="Unassembled WGS sequence"/>
</dbReference>
<comment type="caution">
    <text evidence="3">The sequence shown here is derived from an EMBL/GenBank/DDBJ whole genome shotgun (WGS) entry which is preliminary data.</text>
</comment>
<organism evidence="3 4">
    <name type="scientific">Madurella fahalii</name>
    <dbReference type="NCBI Taxonomy" id="1157608"/>
    <lineage>
        <taxon>Eukaryota</taxon>
        <taxon>Fungi</taxon>
        <taxon>Dikarya</taxon>
        <taxon>Ascomycota</taxon>
        <taxon>Pezizomycotina</taxon>
        <taxon>Sordariomycetes</taxon>
        <taxon>Sordariomycetidae</taxon>
        <taxon>Sordariales</taxon>
        <taxon>Sordariales incertae sedis</taxon>
        <taxon>Madurella</taxon>
    </lineage>
</organism>
<keyword evidence="1" id="KW-0472">Membrane</keyword>
<feature type="chain" id="PRO_5045275788" evidence="2">
    <location>
        <begin position="22"/>
        <end position="374"/>
    </location>
</feature>
<dbReference type="PANTHER" id="PTHR35043:SF7">
    <property type="entry name" value="TRANSCRIPTION FACTOR DOMAIN-CONTAINING PROTEIN"/>
    <property type="match status" value="1"/>
</dbReference>
<name>A0ABQ0GLA2_9PEZI</name>
<evidence type="ECO:0000313" key="4">
    <source>
        <dbReference type="Proteomes" id="UP001628179"/>
    </source>
</evidence>
<evidence type="ECO:0000256" key="1">
    <source>
        <dbReference type="SAM" id="Phobius"/>
    </source>
</evidence>
<feature type="signal peptide" evidence="2">
    <location>
        <begin position="1"/>
        <end position="21"/>
    </location>
</feature>
<protein>
    <submittedName>
        <fullName evidence="3">Uncharacterized protein</fullName>
    </submittedName>
</protein>
<keyword evidence="1" id="KW-0812">Transmembrane</keyword>
<reference evidence="3 4" key="1">
    <citation type="submission" date="2024-09" db="EMBL/GenBank/DDBJ databases">
        <title>Itraconazole resistance in Madurella fahalii resulting from another homologue of gene encoding cytochrome P450 14-alpha sterol demethylase (CYP51).</title>
        <authorList>
            <person name="Yoshioka I."/>
            <person name="Fahal A.H."/>
            <person name="Kaneko S."/>
            <person name="Yaguchi T."/>
        </authorList>
    </citation>
    <scope>NUCLEOTIDE SEQUENCE [LARGE SCALE GENOMIC DNA]</scope>
    <source>
        <strain evidence="3 4">IFM 68171</strain>
    </source>
</reference>
<dbReference type="EMBL" id="BAAFSV010000005">
    <property type="protein sequence ID" value="GAB1318527.1"/>
    <property type="molecule type" value="Genomic_DNA"/>
</dbReference>
<keyword evidence="2" id="KW-0732">Signal</keyword>
<dbReference type="RefSeq" id="XP_070920257.1">
    <property type="nucleotide sequence ID" value="XM_071064156.1"/>
</dbReference>
<sequence length="374" mass="42796">MQRPVTSVLAIFFVLLSHCSAEGSNPIYGHLETIQHNLTALHQIRAPPWYLEVRDLAKYLREKEAEQSRRPASAKYAWGILRRMMGLKPRHERDPVPLGDLERAEQGEAEHADYEFDLKYGFFVAMGGLEISCSDPEGDDKPRVRRILSPKGCIARKVYGLPLTLLELHTMVHVACAIIMYGFWLEKPLDLRSPEMLDDSQYPTICMEYLNSDRETYFYARRGNFRNITLSRNVPEKIRRYLGNDTLPLLLMNALPILYGGIHLSAWNFEFPSTVEEVMWKTASVAIASAIPLLLALIFVVASCSTMMGQLPEPWGGRAEDLIDDTLVFMWLVPLPLVYMVSRIFIVIEAFISLRRVPIGVYWTPAWIQMIPHI</sequence>
<evidence type="ECO:0000313" key="3">
    <source>
        <dbReference type="EMBL" id="GAB1318527.1"/>
    </source>
</evidence>
<dbReference type="PANTHER" id="PTHR35043">
    <property type="entry name" value="TRANSCRIPTION FACTOR DOMAIN-CONTAINING PROTEIN"/>
    <property type="match status" value="1"/>
</dbReference>
<evidence type="ECO:0000256" key="2">
    <source>
        <dbReference type="SAM" id="SignalP"/>
    </source>
</evidence>
<feature type="transmembrane region" description="Helical" evidence="1">
    <location>
        <begin position="159"/>
        <end position="184"/>
    </location>
</feature>
<gene>
    <name evidence="3" type="ORF">MFIFM68171_08737</name>
</gene>
<accession>A0ABQ0GLA2</accession>
<keyword evidence="4" id="KW-1185">Reference proteome</keyword>
<proteinExistence type="predicted"/>
<dbReference type="GeneID" id="98179479"/>